<dbReference type="PANTHER" id="PTHR39515">
    <property type="entry name" value="CONSERVED PROTEIN"/>
    <property type="match status" value="1"/>
</dbReference>
<gene>
    <name evidence="2" type="ORF">BJ972_001705</name>
</gene>
<evidence type="ECO:0000313" key="3">
    <source>
        <dbReference type="Proteomes" id="UP000581087"/>
    </source>
</evidence>
<sequence>MPLLHETGTVVPPSELADTLGALVSVTHRLTRLAARAAGGTESPAVWRTLSVLREAGPLRLGELAEFSRVSQPTMTKIVRSLVEREWVRRIADVTDARAWQIDLAERGSTALDGWRDQLGRALLPTFADVDETDAAVLRRATDILSARLEASRVRSAEVTA</sequence>
<dbReference type="SUPFAM" id="SSF46785">
    <property type="entry name" value="Winged helix' DNA-binding domain"/>
    <property type="match status" value="1"/>
</dbReference>
<dbReference type="InterPro" id="IPR036390">
    <property type="entry name" value="WH_DNA-bd_sf"/>
</dbReference>
<comment type="caution">
    <text evidence="2">The sequence shown here is derived from an EMBL/GenBank/DDBJ whole genome shotgun (WGS) entry which is preliminary data.</text>
</comment>
<evidence type="ECO:0000259" key="1">
    <source>
        <dbReference type="PROSITE" id="PS50995"/>
    </source>
</evidence>
<dbReference type="Pfam" id="PF01047">
    <property type="entry name" value="MarR"/>
    <property type="match status" value="1"/>
</dbReference>
<dbReference type="GO" id="GO:0003677">
    <property type="term" value="F:DNA binding"/>
    <property type="evidence" value="ECO:0007669"/>
    <property type="project" value="UniProtKB-KW"/>
</dbReference>
<dbReference type="SMART" id="SM00347">
    <property type="entry name" value="HTH_MARR"/>
    <property type="match status" value="1"/>
</dbReference>
<dbReference type="PANTHER" id="PTHR39515:SF2">
    <property type="entry name" value="HTH-TYPE TRANSCRIPTIONAL REGULATOR RV0880"/>
    <property type="match status" value="1"/>
</dbReference>
<dbReference type="RefSeq" id="WP_179419937.1">
    <property type="nucleotide sequence ID" value="NZ_JACCBI010000001.1"/>
</dbReference>
<dbReference type="Proteomes" id="UP000581087">
    <property type="component" value="Unassembled WGS sequence"/>
</dbReference>
<feature type="domain" description="HTH marR-type" evidence="1">
    <location>
        <begin position="13"/>
        <end position="147"/>
    </location>
</feature>
<dbReference type="GO" id="GO:0003700">
    <property type="term" value="F:DNA-binding transcription factor activity"/>
    <property type="evidence" value="ECO:0007669"/>
    <property type="project" value="InterPro"/>
</dbReference>
<reference evidence="2 3" key="1">
    <citation type="submission" date="2020-07" db="EMBL/GenBank/DDBJ databases">
        <title>Sequencing the genomes of 1000 actinobacteria strains.</title>
        <authorList>
            <person name="Klenk H.-P."/>
        </authorList>
    </citation>
    <scope>NUCLEOTIDE SEQUENCE [LARGE SCALE GENOMIC DNA]</scope>
    <source>
        <strain evidence="2 3">DSM 23870</strain>
    </source>
</reference>
<dbReference type="PROSITE" id="PS50995">
    <property type="entry name" value="HTH_MARR_2"/>
    <property type="match status" value="1"/>
</dbReference>
<proteinExistence type="predicted"/>
<dbReference type="InterPro" id="IPR052526">
    <property type="entry name" value="HTH-type_Bedaq_tolerance"/>
</dbReference>
<dbReference type="InterPro" id="IPR000835">
    <property type="entry name" value="HTH_MarR-typ"/>
</dbReference>
<protein>
    <submittedName>
        <fullName evidence="2">DNA-binding MarR family transcriptional regulator</fullName>
    </submittedName>
</protein>
<organism evidence="2 3">
    <name type="scientific">Agromyces atrinae</name>
    <dbReference type="NCBI Taxonomy" id="592376"/>
    <lineage>
        <taxon>Bacteria</taxon>
        <taxon>Bacillati</taxon>
        <taxon>Actinomycetota</taxon>
        <taxon>Actinomycetes</taxon>
        <taxon>Micrococcales</taxon>
        <taxon>Microbacteriaceae</taxon>
        <taxon>Agromyces</taxon>
    </lineage>
</organism>
<keyword evidence="2" id="KW-0238">DNA-binding</keyword>
<dbReference type="InterPro" id="IPR036388">
    <property type="entry name" value="WH-like_DNA-bd_sf"/>
</dbReference>
<accession>A0A852S570</accession>
<dbReference type="EMBL" id="JACCBI010000001">
    <property type="protein sequence ID" value="NYD67186.1"/>
    <property type="molecule type" value="Genomic_DNA"/>
</dbReference>
<evidence type="ECO:0000313" key="2">
    <source>
        <dbReference type="EMBL" id="NYD67186.1"/>
    </source>
</evidence>
<dbReference type="Gene3D" id="1.10.10.10">
    <property type="entry name" value="Winged helix-like DNA-binding domain superfamily/Winged helix DNA-binding domain"/>
    <property type="match status" value="1"/>
</dbReference>
<name>A0A852S570_9MICO</name>
<dbReference type="AlphaFoldDB" id="A0A852S570"/>